<reference evidence="2" key="1">
    <citation type="submission" date="2025-08" db="UniProtKB">
        <authorList>
            <consortium name="RefSeq"/>
        </authorList>
    </citation>
    <scope>IDENTIFICATION</scope>
    <source>
        <tissue evidence="2">Kidney</tissue>
    </source>
</reference>
<dbReference type="GeneID" id="105310932"/>
<dbReference type="OrthoDB" id="66599at2759"/>
<organism evidence="1 2">
    <name type="scientific">Pteropus vampyrus</name>
    <name type="common">Large flying fox</name>
    <dbReference type="NCBI Taxonomy" id="132908"/>
    <lineage>
        <taxon>Eukaryota</taxon>
        <taxon>Metazoa</taxon>
        <taxon>Chordata</taxon>
        <taxon>Craniata</taxon>
        <taxon>Vertebrata</taxon>
        <taxon>Euteleostomi</taxon>
        <taxon>Mammalia</taxon>
        <taxon>Eutheria</taxon>
        <taxon>Laurasiatheria</taxon>
        <taxon>Chiroptera</taxon>
        <taxon>Yinpterochiroptera</taxon>
        <taxon>Pteropodoidea</taxon>
        <taxon>Pteropodidae</taxon>
        <taxon>Pteropodinae</taxon>
        <taxon>Pteropus</taxon>
    </lineage>
</organism>
<dbReference type="PANTHER" id="PTHR13371:SF0">
    <property type="entry name" value="CENTROSOMAL PROTEIN OF 104 KDA"/>
    <property type="match status" value="1"/>
</dbReference>
<dbReference type="AlphaFoldDB" id="A0A6P3S510"/>
<evidence type="ECO:0000313" key="1">
    <source>
        <dbReference type="Proteomes" id="UP000515202"/>
    </source>
</evidence>
<dbReference type="RefSeq" id="XP_011385315.2">
    <property type="nucleotide sequence ID" value="XM_011387013.2"/>
</dbReference>
<dbReference type="Proteomes" id="UP000515202">
    <property type="component" value="Unplaced"/>
</dbReference>
<keyword evidence="1" id="KW-1185">Reference proteome</keyword>
<evidence type="ECO:0000313" key="2">
    <source>
        <dbReference type="RefSeq" id="XP_011385315.2"/>
    </source>
</evidence>
<proteinExistence type="predicted"/>
<dbReference type="InterPro" id="IPR052607">
    <property type="entry name" value="CEP104-like"/>
</dbReference>
<protein>
    <submittedName>
        <fullName evidence="2">Centrosomal protein of 104 kDa-like</fullName>
    </submittedName>
</protein>
<dbReference type="PANTHER" id="PTHR13371">
    <property type="entry name" value="GLYCINE-, GLUTAMATE-, THIENYLCYCLOHEXYLPIPERIDINE-BINDING PROTEIN"/>
    <property type="match status" value="1"/>
</dbReference>
<gene>
    <name evidence="2" type="primary">LOC105310932</name>
</gene>
<name>A0A6P3S510_PTEVA</name>
<accession>A0A6P3S510</accession>
<dbReference type="KEGG" id="pvp:105310932"/>
<sequence length="109" mass="12877">MYQDPEVAQIIRRLDERKREAVQEEHYDYAKKLKQAIADLQKVGERLGRYEVEKRRAAEEEDYDLAKEKQQQMAQFRSRVYEQLQLHSLLDAELVGARAPGCRWGARSP</sequence>
<dbReference type="GO" id="GO:0005929">
    <property type="term" value="C:cilium"/>
    <property type="evidence" value="ECO:0007669"/>
    <property type="project" value="TreeGrafter"/>
</dbReference>